<gene>
    <name evidence="1" type="ORF">J2Z60_000254</name>
</gene>
<accession>A0ABS4MCG9</accession>
<dbReference type="RefSeq" id="WP_209685595.1">
    <property type="nucleotide sequence ID" value="NZ_JAGGLU010000001.1"/>
</dbReference>
<evidence type="ECO:0000313" key="1">
    <source>
        <dbReference type="EMBL" id="MBP2057092.1"/>
    </source>
</evidence>
<organism evidence="1 2">
    <name type="scientific">Lactobacillus colini</name>
    <dbReference type="NCBI Taxonomy" id="1819254"/>
    <lineage>
        <taxon>Bacteria</taxon>
        <taxon>Bacillati</taxon>
        <taxon>Bacillota</taxon>
        <taxon>Bacilli</taxon>
        <taxon>Lactobacillales</taxon>
        <taxon>Lactobacillaceae</taxon>
        <taxon>Lactobacillus</taxon>
    </lineage>
</organism>
<comment type="caution">
    <text evidence="1">The sequence shown here is derived from an EMBL/GenBank/DDBJ whole genome shotgun (WGS) entry which is preliminary data.</text>
</comment>
<protein>
    <submittedName>
        <fullName evidence="1">Uncharacterized protein</fullName>
    </submittedName>
</protein>
<evidence type="ECO:0000313" key="2">
    <source>
        <dbReference type="Proteomes" id="UP001519292"/>
    </source>
</evidence>
<keyword evidence="2" id="KW-1185">Reference proteome</keyword>
<reference evidence="1 2" key="1">
    <citation type="submission" date="2021-03" db="EMBL/GenBank/DDBJ databases">
        <title>Genomic Encyclopedia of Type Strains, Phase IV (KMG-IV): sequencing the most valuable type-strain genomes for metagenomic binning, comparative biology and taxonomic classification.</title>
        <authorList>
            <person name="Goeker M."/>
        </authorList>
    </citation>
    <scope>NUCLEOTIDE SEQUENCE [LARGE SCALE GENOMIC DNA]</scope>
    <source>
        <strain evidence="1 2">DSM 101872</strain>
    </source>
</reference>
<name>A0ABS4MCG9_9LACO</name>
<dbReference type="EMBL" id="JAGGLU010000001">
    <property type="protein sequence ID" value="MBP2057092.1"/>
    <property type="molecule type" value="Genomic_DNA"/>
</dbReference>
<proteinExistence type="predicted"/>
<sequence>MYLQLVTNEVVIASKWLNKESMDSEEDKAIFLNHKPSLKPYFISNETTILVN</sequence>
<dbReference type="Proteomes" id="UP001519292">
    <property type="component" value="Unassembled WGS sequence"/>
</dbReference>